<dbReference type="GO" id="GO:0019877">
    <property type="term" value="P:diaminopimelate biosynthetic process"/>
    <property type="evidence" value="ECO:0007669"/>
    <property type="project" value="UniProtKB-ARBA"/>
</dbReference>
<dbReference type="InterPro" id="IPR017439">
    <property type="entry name" value="Amidohydrolase"/>
</dbReference>
<feature type="binding site" evidence="2">
    <location>
        <position position="107"/>
    </location>
    <ligand>
        <name>Mn(2+)</name>
        <dbReference type="ChEBI" id="CHEBI:29035"/>
        <label>2</label>
    </ligand>
</feature>
<dbReference type="CDD" id="cd08021">
    <property type="entry name" value="M20_Acy1_YhaA-like"/>
    <property type="match status" value="1"/>
</dbReference>
<evidence type="ECO:0000256" key="2">
    <source>
        <dbReference type="PIRSR" id="PIRSR005962-1"/>
    </source>
</evidence>
<feature type="binding site" evidence="2">
    <location>
        <position position="143"/>
    </location>
    <ligand>
        <name>Mn(2+)</name>
        <dbReference type="ChEBI" id="CHEBI:29035"/>
        <label>2</label>
    </ligand>
</feature>
<dbReference type="InterPro" id="IPR036264">
    <property type="entry name" value="Bact_exopeptidase_dim_dom"/>
</dbReference>
<name>A0A383R6V0_PAEAL</name>
<evidence type="ECO:0000256" key="1">
    <source>
        <dbReference type="ARBA" id="ARBA00022801"/>
    </source>
</evidence>
<keyword evidence="2" id="KW-0464">Manganese</keyword>
<evidence type="ECO:0000259" key="3">
    <source>
        <dbReference type="Pfam" id="PF07687"/>
    </source>
</evidence>
<evidence type="ECO:0000313" key="5">
    <source>
        <dbReference type="Proteomes" id="UP000304148"/>
    </source>
</evidence>
<protein>
    <submittedName>
        <fullName evidence="4">Putative amidohydrolase YhaA</fullName>
        <ecNumber evidence="4">3.5.1.-</ecNumber>
    </submittedName>
</protein>
<dbReference type="RefSeq" id="WP_138184953.1">
    <property type="nucleotide sequence ID" value="NZ_LS992241.1"/>
</dbReference>
<gene>
    <name evidence="4" type="primary">yhaA</name>
    <name evidence="4" type="ORF">PBLR_11092</name>
</gene>
<dbReference type="FunFam" id="3.30.70.360:FF:000001">
    <property type="entry name" value="N-acetyldiaminopimelate deacetylase"/>
    <property type="match status" value="1"/>
</dbReference>
<feature type="binding site" evidence="2">
    <location>
        <position position="168"/>
    </location>
    <ligand>
        <name>Mn(2+)</name>
        <dbReference type="ChEBI" id="CHEBI:29035"/>
        <label>2</label>
    </ligand>
</feature>
<dbReference type="AlphaFoldDB" id="A0A383R6V0"/>
<feature type="binding site" evidence="2">
    <location>
        <position position="109"/>
    </location>
    <ligand>
        <name>Mn(2+)</name>
        <dbReference type="ChEBI" id="CHEBI:29035"/>
        <label>2</label>
    </ligand>
</feature>
<dbReference type="EMBL" id="LS992241">
    <property type="protein sequence ID" value="SYX82670.1"/>
    <property type="molecule type" value="Genomic_DNA"/>
</dbReference>
<dbReference type="PIRSF" id="PIRSF005962">
    <property type="entry name" value="Pept_M20D_amidohydro"/>
    <property type="match status" value="1"/>
</dbReference>
<keyword evidence="2" id="KW-0479">Metal-binding</keyword>
<dbReference type="GO" id="GO:0046872">
    <property type="term" value="F:metal ion binding"/>
    <property type="evidence" value="ECO:0007669"/>
    <property type="project" value="UniProtKB-KW"/>
</dbReference>
<organism evidence="4 5">
    <name type="scientific">Paenibacillus alvei</name>
    <name type="common">Bacillus alvei</name>
    <dbReference type="NCBI Taxonomy" id="44250"/>
    <lineage>
        <taxon>Bacteria</taxon>
        <taxon>Bacillati</taxon>
        <taxon>Bacillota</taxon>
        <taxon>Bacilli</taxon>
        <taxon>Bacillales</taxon>
        <taxon>Paenibacillaceae</taxon>
        <taxon>Paenibacillus</taxon>
    </lineage>
</organism>
<dbReference type="Gene3D" id="3.30.70.360">
    <property type="match status" value="1"/>
</dbReference>
<dbReference type="Gene3D" id="3.40.630.10">
    <property type="entry name" value="Zn peptidases"/>
    <property type="match status" value="1"/>
</dbReference>
<comment type="cofactor">
    <cofactor evidence="2">
        <name>Mn(2+)</name>
        <dbReference type="ChEBI" id="CHEBI:29035"/>
    </cofactor>
    <text evidence="2">The Mn(2+) ion enhances activity.</text>
</comment>
<dbReference type="SUPFAM" id="SSF53187">
    <property type="entry name" value="Zn-dependent exopeptidases"/>
    <property type="match status" value="1"/>
</dbReference>
<evidence type="ECO:0000313" key="4">
    <source>
        <dbReference type="EMBL" id="SYX82670.1"/>
    </source>
</evidence>
<dbReference type="SUPFAM" id="SSF55031">
    <property type="entry name" value="Bacterial exopeptidase dimerisation domain"/>
    <property type="match status" value="1"/>
</dbReference>
<dbReference type="InterPro" id="IPR002933">
    <property type="entry name" value="Peptidase_M20"/>
</dbReference>
<dbReference type="NCBIfam" id="TIGR01891">
    <property type="entry name" value="amidohydrolases"/>
    <property type="match status" value="1"/>
</dbReference>
<reference evidence="5" key="1">
    <citation type="submission" date="2018-08" db="EMBL/GenBank/DDBJ databases">
        <authorList>
            <person name="Chevrot R."/>
        </authorList>
    </citation>
    <scope>NUCLEOTIDE SEQUENCE [LARGE SCALE GENOMIC DNA]</scope>
</reference>
<dbReference type="Pfam" id="PF07687">
    <property type="entry name" value="M20_dimer"/>
    <property type="match status" value="1"/>
</dbReference>
<feature type="domain" description="Peptidase M20 dimerisation" evidence="3">
    <location>
        <begin position="192"/>
        <end position="283"/>
    </location>
</feature>
<proteinExistence type="predicted"/>
<accession>A0A383R6V0</accession>
<dbReference type="GO" id="GO:0050118">
    <property type="term" value="F:N-acetyldiaminopimelate deacetylase activity"/>
    <property type="evidence" value="ECO:0007669"/>
    <property type="project" value="UniProtKB-ARBA"/>
</dbReference>
<feature type="binding site" evidence="2">
    <location>
        <position position="366"/>
    </location>
    <ligand>
        <name>Mn(2+)</name>
        <dbReference type="ChEBI" id="CHEBI:29035"/>
        <label>2</label>
    </ligand>
</feature>
<dbReference type="PANTHER" id="PTHR11014:SF63">
    <property type="entry name" value="METALLOPEPTIDASE, PUTATIVE (AFU_ORTHOLOGUE AFUA_6G09600)-RELATED"/>
    <property type="match status" value="1"/>
</dbReference>
<sequence length="396" mass="43218">MSVSQASSLWKEALSAQFEQMIAWRRYLHQNPELSYEESNTAEFVAEQLRSFGFEVETGIGGNGVIGRIRNGDGAVVALRADMDALPIQDEKQCEYRSQVAGVMHACGHDGHTATLLSVAKVLSEHRSHWSGEIRLLFQPAEEVSPGGAQAMILDGALEGVDLIYGVHLWTPIPTGIIAARQGPMMAAVDDFRLTIAGKGGHGGMPHLCTDAVLIGASLVQQLQSIVSRNVSPLQPAVLSIGSIQAGTTQNVIAERAELKGTLRSFDPDVRQLLRQRFERIVELTCAMHEAEYDLEFRVGYPALVNDNSEAERVFRIAAGVVGQDCVREAEMMMPAEDFAYYVKQIPGCFVLVGAGNEDSARYPHHHPKFDFDESAMLLAGQMLIGLAMDALVEKK</sequence>
<dbReference type="EC" id="3.5.1.-" evidence="4"/>
<keyword evidence="1 4" id="KW-0378">Hydrolase</keyword>
<dbReference type="PANTHER" id="PTHR11014">
    <property type="entry name" value="PEPTIDASE M20 FAMILY MEMBER"/>
    <property type="match status" value="1"/>
</dbReference>
<dbReference type="InterPro" id="IPR011650">
    <property type="entry name" value="Peptidase_M20_dimer"/>
</dbReference>
<dbReference type="Pfam" id="PF01546">
    <property type="entry name" value="Peptidase_M20"/>
    <property type="match status" value="1"/>
</dbReference>
<dbReference type="Proteomes" id="UP000304148">
    <property type="component" value="Chromosome"/>
</dbReference>